<evidence type="ECO:0000256" key="11">
    <source>
        <dbReference type="ARBA" id="ARBA00022917"/>
    </source>
</evidence>
<evidence type="ECO:0000256" key="1">
    <source>
        <dbReference type="ARBA" id="ARBA00004496"/>
    </source>
</evidence>
<dbReference type="PROSITE" id="PS50077">
    <property type="entry name" value="HEAT_REPEAT"/>
    <property type="match status" value="1"/>
</dbReference>
<keyword evidence="10" id="KW-0694">RNA-binding</keyword>
<reference evidence="18 19" key="1">
    <citation type="submission" date="2023-05" db="EMBL/GenBank/DDBJ databases">
        <title>A 100% complete, gapless, phased diploid assembly of the Scenedesmus obliquus UTEX 3031 genome.</title>
        <authorList>
            <person name="Biondi T.C."/>
            <person name="Hanschen E.R."/>
            <person name="Kwon T."/>
            <person name="Eng W."/>
            <person name="Kruse C.P.S."/>
            <person name="Koehler S.I."/>
            <person name="Kunde Y."/>
            <person name="Gleasner C.D."/>
            <person name="You Mak K.T."/>
            <person name="Polle J."/>
            <person name="Hovde B.T."/>
            <person name="Starkenburg S.R."/>
        </authorList>
    </citation>
    <scope>NUCLEOTIDE SEQUENCE [LARGE SCALE GENOMIC DNA]</scope>
    <source>
        <strain evidence="18 19">DOE0152z</strain>
    </source>
</reference>
<dbReference type="Gene3D" id="1.25.10.10">
    <property type="entry name" value="Leucine-rich Repeat Variant"/>
    <property type="match status" value="1"/>
</dbReference>
<dbReference type="SMART" id="SM01349">
    <property type="entry name" value="TOG"/>
    <property type="match status" value="1"/>
</dbReference>
<evidence type="ECO:0000256" key="13">
    <source>
        <dbReference type="ARBA" id="ARBA00050030"/>
    </source>
</evidence>
<dbReference type="InterPro" id="IPR015688">
    <property type="entry name" value="eEF3_ABC2_chromodomain-like"/>
</dbReference>
<organism evidence="18 19">
    <name type="scientific">Tetradesmus obliquus</name>
    <name type="common">Green alga</name>
    <name type="synonym">Acutodesmus obliquus</name>
    <dbReference type="NCBI Taxonomy" id="3088"/>
    <lineage>
        <taxon>Eukaryota</taxon>
        <taxon>Viridiplantae</taxon>
        <taxon>Chlorophyta</taxon>
        <taxon>core chlorophytes</taxon>
        <taxon>Chlorophyceae</taxon>
        <taxon>CS clade</taxon>
        <taxon>Sphaeropleales</taxon>
        <taxon>Scenedesmaceae</taxon>
        <taxon>Tetradesmus</taxon>
    </lineage>
</organism>
<feature type="region of interest" description="Disordered" evidence="16">
    <location>
        <begin position="1"/>
        <end position="47"/>
    </location>
</feature>
<evidence type="ECO:0000256" key="7">
    <source>
        <dbReference type="ARBA" id="ARBA00022768"/>
    </source>
</evidence>
<dbReference type="InterPro" id="IPR027417">
    <property type="entry name" value="P-loop_NTPase"/>
</dbReference>
<dbReference type="InterPro" id="IPR050611">
    <property type="entry name" value="ABCF"/>
</dbReference>
<keyword evidence="9" id="KW-0067">ATP-binding</keyword>
<feature type="compositionally biased region" description="Low complexity" evidence="16">
    <location>
        <begin position="14"/>
        <end position="25"/>
    </location>
</feature>
<dbReference type="CDD" id="cd03221">
    <property type="entry name" value="ABCF_EF-3"/>
    <property type="match status" value="1"/>
</dbReference>
<dbReference type="PROSITE" id="PS00211">
    <property type="entry name" value="ABC_TRANSPORTER_1"/>
    <property type="match status" value="2"/>
</dbReference>
<evidence type="ECO:0000256" key="4">
    <source>
        <dbReference type="ARBA" id="ARBA00022490"/>
    </source>
</evidence>
<keyword evidence="6" id="KW-0547">Nucleotide-binding</keyword>
<dbReference type="Gene3D" id="2.40.50.990">
    <property type="match status" value="1"/>
</dbReference>
<dbReference type="InterPro" id="IPR047038">
    <property type="entry name" value="eEF3_chromodomain-like_sf"/>
</dbReference>
<dbReference type="Proteomes" id="UP001244341">
    <property type="component" value="Chromosome 4b"/>
</dbReference>
<keyword evidence="19" id="KW-1185">Reference proteome</keyword>
<evidence type="ECO:0000313" key="18">
    <source>
        <dbReference type="EMBL" id="WIA13417.1"/>
    </source>
</evidence>
<dbReference type="Gene3D" id="3.40.50.300">
    <property type="entry name" value="P-loop containing nucleotide triphosphate hydrolases"/>
    <property type="match status" value="2"/>
</dbReference>
<gene>
    <name evidence="18" type="ORF">OEZ85_006997</name>
</gene>
<evidence type="ECO:0000256" key="14">
    <source>
        <dbReference type="ARBA" id="ARBA00050045"/>
    </source>
</evidence>
<comment type="catalytic activity">
    <reaction evidence="12">
        <text>ATP + H2O = ADP + phosphate + H(+)</text>
        <dbReference type="Rhea" id="RHEA:13065"/>
        <dbReference type="ChEBI" id="CHEBI:15377"/>
        <dbReference type="ChEBI" id="CHEBI:15378"/>
        <dbReference type="ChEBI" id="CHEBI:30616"/>
        <dbReference type="ChEBI" id="CHEBI:43474"/>
        <dbReference type="ChEBI" id="CHEBI:456216"/>
    </reaction>
</comment>
<evidence type="ECO:0000256" key="9">
    <source>
        <dbReference type="ARBA" id="ARBA00022840"/>
    </source>
</evidence>
<evidence type="ECO:0000256" key="2">
    <source>
        <dbReference type="ARBA" id="ARBA00004815"/>
    </source>
</evidence>
<evidence type="ECO:0000313" key="19">
    <source>
        <dbReference type="Proteomes" id="UP001244341"/>
    </source>
</evidence>
<dbReference type="PROSITE" id="PS50893">
    <property type="entry name" value="ABC_TRANSPORTER_2"/>
    <property type="match status" value="2"/>
</dbReference>
<dbReference type="SMART" id="SM00382">
    <property type="entry name" value="AAA"/>
    <property type="match status" value="2"/>
</dbReference>
<evidence type="ECO:0000259" key="17">
    <source>
        <dbReference type="PROSITE" id="PS50893"/>
    </source>
</evidence>
<dbReference type="InterPro" id="IPR003439">
    <property type="entry name" value="ABC_transporter-like_ATP-bd"/>
</dbReference>
<evidence type="ECO:0000256" key="6">
    <source>
        <dbReference type="ARBA" id="ARBA00022741"/>
    </source>
</evidence>
<evidence type="ECO:0000256" key="10">
    <source>
        <dbReference type="ARBA" id="ARBA00022884"/>
    </source>
</evidence>
<name>A0ABY8TW88_TETOB</name>
<keyword evidence="5" id="KW-0677">Repeat</keyword>
<dbReference type="PANTHER" id="PTHR19211:SF5">
    <property type="entry name" value="ELONGATION FACTOR 3A-RELATED"/>
    <property type="match status" value="1"/>
</dbReference>
<comment type="similarity">
    <text evidence="3">Belongs to the ABC transporter superfamily. ABCF family. EF3 subfamily.</text>
</comment>
<keyword evidence="11" id="KW-0648">Protein biosynthesis</keyword>
<dbReference type="CDD" id="cd18626">
    <property type="entry name" value="CD_eEF3"/>
    <property type="match status" value="1"/>
</dbReference>
<proteinExistence type="inferred from homology"/>
<dbReference type="InterPro" id="IPR021133">
    <property type="entry name" value="HEAT_type_2"/>
</dbReference>
<dbReference type="Pfam" id="PF24984">
    <property type="entry name" value="HEAT_EF3_GNC1"/>
    <property type="match status" value="1"/>
</dbReference>
<protein>
    <recommendedName>
        <fullName evidence="13">Elongation factor 3</fullName>
    </recommendedName>
    <alternativeName>
        <fullName evidence="14">Eukaryotic elongation factor 3</fullName>
    </alternativeName>
</protein>
<keyword evidence="7" id="KW-0251">Elongation factor</keyword>
<dbReference type="PANTHER" id="PTHR19211">
    <property type="entry name" value="ATP-BINDING TRANSPORT PROTEIN-RELATED"/>
    <property type="match status" value="1"/>
</dbReference>
<dbReference type="InterPro" id="IPR034085">
    <property type="entry name" value="TOG"/>
</dbReference>
<dbReference type="EMBL" id="CP126211">
    <property type="protein sequence ID" value="WIA13417.1"/>
    <property type="molecule type" value="Genomic_DNA"/>
</dbReference>
<evidence type="ECO:0000256" key="15">
    <source>
        <dbReference type="PROSITE-ProRule" id="PRU00103"/>
    </source>
</evidence>
<evidence type="ECO:0000256" key="5">
    <source>
        <dbReference type="ARBA" id="ARBA00022737"/>
    </source>
</evidence>
<dbReference type="InterPro" id="IPR011989">
    <property type="entry name" value="ARM-like"/>
</dbReference>
<feature type="compositionally biased region" description="Basic and acidic residues" evidence="16">
    <location>
        <begin position="1"/>
        <end position="10"/>
    </location>
</feature>
<dbReference type="Pfam" id="PF24987">
    <property type="entry name" value="HEAT_EF3_N"/>
    <property type="match status" value="1"/>
</dbReference>
<dbReference type="Pfam" id="PF17947">
    <property type="entry name" value="4HB"/>
    <property type="match status" value="1"/>
</dbReference>
<dbReference type="InterPro" id="IPR017871">
    <property type="entry name" value="ABC_transporter-like_CS"/>
</dbReference>
<feature type="domain" description="ABC transporter" evidence="17">
    <location>
        <begin position="720"/>
        <end position="1027"/>
    </location>
</feature>
<dbReference type="SUPFAM" id="SSF52540">
    <property type="entry name" value="P-loop containing nucleoside triphosphate hydrolases"/>
    <property type="match status" value="2"/>
</dbReference>
<sequence>MKVIRKKDNPNEPAKPAAAAPAKPAAGGGIRIVNRAPPPPVVSQEEVESRKVAQLLGRLTLGEHDRHCDGHTDIDGVVAAAGFSALQANGLLTKLKAEMDDTSNAEGREAALLGFKQLCQSVGRPCEPYVVPLLEHMLERLADKAAPVRDAAMGAAQAVVAILCPHAVELVLPVIFDAMEDSKKWQVKEGALLLLAALTRTAPSQVSACLPAIVPLISERMVDPREQVKAAAAKAGTATFKLVGNRDIEHILDDLLHCVARPAEVPDVVTKLSATTFVQAVEAPALAVMVPLLVKGLRESTAIQRKSCVIITNMSKLVNSPVDAVNFLPKLLPGVEKVARAAADPELRDVASSAMAILEKVAKEGEEASAQPESAKAETAAFLQQLKDTIARSLDVKVDQTTLEYVAAMTTLLFNSRNFEFDEWADAMVPYLKAFLSEEGAESVCRAFMSKAMSQLAEAEEEDHGWEVDEEDADKDELCNCRFSLAYGGKILLNNATLRLIRGRRYGLCGGNGVGKSTLMKAIARGQLDGFPPADELKTVYVEHDIQASLADHRVPDYVAEDPLIKVMGVTRDQVVEALLSVGFSEDLLAKLITEISGGWKMKLALARAMLLRADILLLDEPTNHLDTTNVAWLENYLVTQPTITCMTVSHDSGFLDNVCTDIIHYEKRQLRRYKGNLSEFVKQVPAAKSYYELEAASLKFRFPTPGLLDGISSKEKPICKLSNVSFAYPGAAAPQLTDVNVAARLSSRVAVIGVNGAGKSTLIKIITGEHKSSSGTVWRHPNLRMAYVAQHAFHHLEEHLDTTPLKYMFKRFGLGQDQEDAHKVDRQAEDEEKKKMAEAYWMFDGHPRKFREIVSRRKKKKDFEYECAWQGLASIKFNRWIPRAELVEKGFRKFVTEFDQRLAALALGNDSRPLSKETITKFLQDFGLEPEFGVHSNIRGLSGGQKVKLVLAAAMWNNPHLLIMDEPTNYLDREALGALAGAIKAFDGGVLLISHNSEFTSTCCSETWRVAGGVVDVAREAPPGPVA</sequence>
<feature type="domain" description="ABC transporter" evidence="17">
    <location>
        <begin position="468"/>
        <end position="694"/>
    </location>
</feature>
<dbReference type="Gene3D" id="1.20.1390.20">
    <property type="match status" value="1"/>
</dbReference>
<feature type="repeat" description="HEAT" evidence="15">
    <location>
        <begin position="213"/>
        <end position="250"/>
    </location>
</feature>
<accession>A0ABY8TW88</accession>
<dbReference type="InterPro" id="IPR016024">
    <property type="entry name" value="ARM-type_fold"/>
</dbReference>
<evidence type="ECO:0000256" key="16">
    <source>
        <dbReference type="SAM" id="MobiDB-lite"/>
    </source>
</evidence>
<evidence type="ECO:0000256" key="3">
    <source>
        <dbReference type="ARBA" id="ARBA00011054"/>
    </source>
</evidence>
<keyword evidence="4" id="KW-0963">Cytoplasm</keyword>
<dbReference type="Pfam" id="PF00005">
    <property type="entry name" value="ABC_tran"/>
    <property type="match status" value="2"/>
</dbReference>
<dbReference type="InterPro" id="IPR040533">
    <property type="entry name" value="EF3_4HB"/>
</dbReference>
<dbReference type="SUPFAM" id="SSF48371">
    <property type="entry name" value="ARM repeat"/>
    <property type="match status" value="1"/>
</dbReference>
<keyword evidence="8" id="KW-0378">Hydrolase</keyword>
<comment type="pathway">
    <text evidence="2">Protein biosynthesis; polypeptide chain elongation.</text>
</comment>
<evidence type="ECO:0000256" key="8">
    <source>
        <dbReference type="ARBA" id="ARBA00022801"/>
    </source>
</evidence>
<dbReference type="InterPro" id="IPR003593">
    <property type="entry name" value="AAA+_ATPase"/>
</dbReference>
<evidence type="ECO:0000256" key="12">
    <source>
        <dbReference type="ARBA" id="ARBA00049360"/>
    </source>
</evidence>
<dbReference type="InterPro" id="IPR047036">
    <property type="entry name" value="EF3_4HB_sf"/>
</dbReference>
<comment type="subcellular location">
    <subcellularLocation>
        <location evidence="1">Cytoplasm</location>
    </subcellularLocation>
</comment>